<dbReference type="GeneID" id="81597574"/>
<dbReference type="SUPFAM" id="SSF54928">
    <property type="entry name" value="RNA-binding domain, RBD"/>
    <property type="match status" value="2"/>
</dbReference>
<reference evidence="4" key="2">
    <citation type="journal article" date="2023" name="IMA Fungus">
        <title>Comparative genomic study of the Penicillium genus elucidates a diverse pangenome and 15 lateral gene transfer events.</title>
        <authorList>
            <person name="Petersen C."/>
            <person name="Sorensen T."/>
            <person name="Nielsen M.R."/>
            <person name="Sondergaard T.E."/>
            <person name="Sorensen J.L."/>
            <person name="Fitzpatrick D.A."/>
            <person name="Frisvad J.C."/>
            <person name="Nielsen K.L."/>
        </authorList>
    </citation>
    <scope>NUCLEOTIDE SEQUENCE</scope>
    <source>
        <strain evidence="4">IBT 16125</strain>
    </source>
</reference>
<dbReference type="AlphaFoldDB" id="A0AAD6C992"/>
<dbReference type="PROSITE" id="PS50102">
    <property type="entry name" value="RRM"/>
    <property type="match status" value="2"/>
</dbReference>
<dbReference type="InterPro" id="IPR012677">
    <property type="entry name" value="Nucleotide-bd_a/b_plait_sf"/>
</dbReference>
<dbReference type="CDD" id="cd00590">
    <property type="entry name" value="RRM_SF"/>
    <property type="match status" value="1"/>
</dbReference>
<evidence type="ECO:0000259" key="3">
    <source>
        <dbReference type="PROSITE" id="PS50102"/>
    </source>
</evidence>
<sequence length="301" mass="34077">MAQTPQDQPDALNEGRRIYLGNLPYRATPYDIENLLAANSFDKTESIHISVDPVSARNPGYCFVDFPDKATADRALSSLNAQIDGRYVKVGPCEPKKKFSRRFNREDEYAFKRWGDWNSQSRNADSSSSRPTGQGIEQGPIGALNHFDDMADNNNKGRRLFVGGLPKMINQAEHNSEIADLLGAFNPTPTHSGLYTRTAIGKRITPDEYTRSFPGNHHYCFVDFENKADMDAATKALNGTIYLGSRLKVRPAREMPKTLKDARLGLRNNRPDENEDQISYSDYMARSSRAFQSNDWRRRDK</sequence>
<comment type="caution">
    <text evidence="4">The sequence shown here is derived from an EMBL/GenBank/DDBJ whole genome shotgun (WGS) entry which is preliminary data.</text>
</comment>
<feature type="domain" description="RRM" evidence="3">
    <location>
        <begin position="16"/>
        <end position="95"/>
    </location>
</feature>
<evidence type="ECO:0000313" key="4">
    <source>
        <dbReference type="EMBL" id="KAJ5455685.1"/>
    </source>
</evidence>
<dbReference type="Pfam" id="PF00076">
    <property type="entry name" value="RRM_1"/>
    <property type="match status" value="2"/>
</dbReference>
<dbReference type="GO" id="GO:0003723">
    <property type="term" value="F:RNA binding"/>
    <property type="evidence" value="ECO:0007669"/>
    <property type="project" value="UniProtKB-UniRule"/>
</dbReference>
<dbReference type="PANTHER" id="PTHR23147">
    <property type="entry name" value="SERINE/ARGININE RICH SPLICING FACTOR"/>
    <property type="match status" value="1"/>
</dbReference>
<feature type="region of interest" description="Disordered" evidence="2">
    <location>
        <begin position="120"/>
        <end position="149"/>
    </location>
</feature>
<dbReference type="Gene3D" id="3.30.70.330">
    <property type="match status" value="2"/>
</dbReference>
<name>A0AAD6C992_9EURO</name>
<dbReference type="Proteomes" id="UP001213681">
    <property type="component" value="Unassembled WGS sequence"/>
</dbReference>
<evidence type="ECO:0000313" key="5">
    <source>
        <dbReference type="Proteomes" id="UP001213681"/>
    </source>
</evidence>
<feature type="region of interest" description="Disordered" evidence="2">
    <location>
        <begin position="266"/>
        <end position="286"/>
    </location>
</feature>
<accession>A0AAD6C992</accession>
<keyword evidence="1" id="KW-0694">RNA-binding</keyword>
<protein>
    <submittedName>
        <fullName evidence="4">RNA recognition motif domain-containing protein</fullName>
    </submittedName>
</protein>
<dbReference type="SMART" id="SM00360">
    <property type="entry name" value="RRM"/>
    <property type="match status" value="2"/>
</dbReference>
<feature type="domain" description="RRM" evidence="3">
    <location>
        <begin position="158"/>
        <end position="254"/>
    </location>
</feature>
<dbReference type="InterPro" id="IPR050907">
    <property type="entry name" value="SRSF"/>
</dbReference>
<dbReference type="InterPro" id="IPR000504">
    <property type="entry name" value="RRM_dom"/>
</dbReference>
<keyword evidence="5" id="KW-1185">Reference proteome</keyword>
<dbReference type="InterPro" id="IPR035979">
    <property type="entry name" value="RBD_domain_sf"/>
</dbReference>
<evidence type="ECO:0000256" key="1">
    <source>
        <dbReference type="PROSITE-ProRule" id="PRU00176"/>
    </source>
</evidence>
<feature type="compositionally biased region" description="Low complexity" evidence="2">
    <location>
        <begin position="120"/>
        <end position="130"/>
    </location>
</feature>
<gene>
    <name evidence="4" type="ORF">N7458_003949</name>
</gene>
<organism evidence="4 5">
    <name type="scientific">Penicillium daleae</name>
    <dbReference type="NCBI Taxonomy" id="63821"/>
    <lineage>
        <taxon>Eukaryota</taxon>
        <taxon>Fungi</taxon>
        <taxon>Dikarya</taxon>
        <taxon>Ascomycota</taxon>
        <taxon>Pezizomycotina</taxon>
        <taxon>Eurotiomycetes</taxon>
        <taxon>Eurotiomycetidae</taxon>
        <taxon>Eurotiales</taxon>
        <taxon>Aspergillaceae</taxon>
        <taxon>Penicillium</taxon>
    </lineage>
</organism>
<proteinExistence type="predicted"/>
<dbReference type="EMBL" id="JAPVEA010000004">
    <property type="protein sequence ID" value="KAJ5455685.1"/>
    <property type="molecule type" value="Genomic_DNA"/>
</dbReference>
<reference evidence="4" key="1">
    <citation type="submission" date="2022-12" db="EMBL/GenBank/DDBJ databases">
        <authorList>
            <person name="Petersen C."/>
        </authorList>
    </citation>
    <scope>NUCLEOTIDE SEQUENCE</scope>
    <source>
        <strain evidence="4">IBT 16125</strain>
    </source>
</reference>
<evidence type="ECO:0000256" key="2">
    <source>
        <dbReference type="SAM" id="MobiDB-lite"/>
    </source>
</evidence>
<dbReference type="RefSeq" id="XP_056768058.1">
    <property type="nucleotide sequence ID" value="XM_056907331.1"/>
</dbReference>